<gene>
    <name evidence="9" type="ORF">EOE67_15685</name>
</gene>
<keyword evidence="3 6" id="KW-0479">Metal-binding</keyword>
<keyword evidence="4" id="KW-0249">Electron transport</keyword>
<keyword evidence="10" id="KW-1185">Reference proteome</keyword>
<dbReference type="GO" id="GO:0022900">
    <property type="term" value="P:electron transport chain"/>
    <property type="evidence" value="ECO:0007669"/>
    <property type="project" value="InterPro"/>
</dbReference>
<evidence type="ECO:0000256" key="7">
    <source>
        <dbReference type="PIRSR" id="PIRSR000027-2"/>
    </source>
</evidence>
<proteinExistence type="predicted"/>
<dbReference type="GO" id="GO:0020037">
    <property type="term" value="F:heme binding"/>
    <property type="evidence" value="ECO:0007669"/>
    <property type="project" value="InterPro"/>
</dbReference>
<feature type="binding site" description="covalent" evidence="7">
    <location>
        <position position="141"/>
    </location>
    <ligand>
        <name>heme c</name>
        <dbReference type="ChEBI" id="CHEBI:61717"/>
    </ligand>
</feature>
<dbReference type="OrthoDB" id="5520910at2"/>
<dbReference type="RefSeq" id="WP_127700285.1">
    <property type="nucleotide sequence ID" value="NZ_SACS01000019.1"/>
</dbReference>
<comment type="PTM">
    <text evidence="7">Binds 1 heme group per subunit.</text>
</comment>
<evidence type="ECO:0000256" key="1">
    <source>
        <dbReference type="ARBA" id="ARBA00022448"/>
    </source>
</evidence>
<dbReference type="InterPro" id="IPR002321">
    <property type="entry name" value="Cyt_c_II"/>
</dbReference>
<dbReference type="PROSITE" id="PS51009">
    <property type="entry name" value="CYTCII"/>
    <property type="match status" value="1"/>
</dbReference>
<dbReference type="SUPFAM" id="SSF47175">
    <property type="entry name" value="Cytochromes"/>
    <property type="match status" value="1"/>
</dbReference>
<sequence>MKKLFITSTILASLSLPLFAGSAFTDSEDAIEYRKASFQLIRHNMMDLGDMIRGNVPYDAARVQKRANALAAVTTLPWEAFTVPGADKASGDAKADIWANLQDFNSRADKFQQDALQLQTAAKGTDQAAVKAAFAAFAKNCKACHDKYKAD</sequence>
<dbReference type="InterPro" id="IPR010980">
    <property type="entry name" value="Cyt_c/b562"/>
</dbReference>
<dbReference type="GO" id="GO:0005506">
    <property type="term" value="F:iron ion binding"/>
    <property type="evidence" value="ECO:0007669"/>
    <property type="project" value="InterPro"/>
</dbReference>
<dbReference type="GO" id="GO:0042597">
    <property type="term" value="C:periplasmic space"/>
    <property type="evidence" value="ECO:0007669"/>
    <property type="project" value="InterPro"/>
</dbReference>
<protein>
    <submittedName>
        <fullName evidence="9">Cytochrome c</fullName>
    </submittedName>
</protein>
<keyword evidence="8" id="KW-0732">Signal</keyword>
<evidence type="ECO:0000313" key="10">
    <source>
        <dbReference type="Proteomes" id="UP000283077"/>
    </source>
</evidence>
<feature type="binding site" description="axial binding residue" evidence="6">
    <location>
        <position position="145"/>
    </location>
    <ligand>
        <name>heme c</name>
        <dbReference type="ChEBI" id="CHEBI:61717"/>
    </ligand>
    <ligandPart>
        <name>Fe</name>
        <dbReference type="ChEBI" id="CHEBI:18248"/>
    </ligandPart>
</feature>
<evidence type="ECO:0000313" key="9">
    <source>
        <dbReference type="EMBL" id="RVU34312.1"/>
    </source>
</evidence>
<evidence type="ECO:0000256" key="3">
    <source>
        <dbReference type="ARBA" id="ARBA00022723"/>
    </source>
</evidence>
<dbReference type="InterPro" id="IPR012127">
    <property type="entry name" value="Cyt_c_prime"/>
</dbReference>
<feature type="signal peptide" evidence="8">
    <location>
        <begin position="1"/>
        <end position="20"/>
    </location>
</feature>
<evidence type="ECO:0000256" key="6">
    <source>
        <dbReference type="PIRSR" id="PIRSR000027-1"/>
    </source>
</evidence>
<evidence type="ECO:0000256" key="8">
    <source>
        <dbReference type="SAM" id="SignalP"/>
    </source>
</evidence>
<keyword evidence="2 7" id="KW-0349">Heme</keyword>
<comment type="caution">
    <text evidence="9">The sequence shown here is derived from an EMBL/GenBank/DDBJ whole genome shotgun (WGS) entry which is preliminary data.</text>
</comment>
<dbReference type="EMBL" id="SACS01000019">
    <property type="protein sequence ID" value="RVU34312.1"/>
    <property type="molecule type" value="Genomic_DNA"/>
</dbReference>
<evidence type="ECO:0000256" key="4">
    <source>
        <dbReference type="ARBA" id="ARBA00022982"/>
    </source>
</evidence>
<name>A0A437QIC9_9GAMM</name>
<evidence type="ECO:0000256" key="5">
    <source>
        <dbReference type="ARBA" id="ARBA00023004"/>
    </source>
</evidence>
<organism evidence="9 10">
    <name type="scientific">Rheinheimera riviphila</name>
    <dbReference type="NCBI Taxonomy" id="1834037"/>
    <lineage>
        <taxon>Bacteria</taxon>
        <taxon>Pseudomonadati</taxon>
        <taxon>Pseudomonadota</taxon>
        <taxon>Gammaproteobacteria</taxon>
        <taxon>Chromatiales</taxon>
        <taxon>Chromatiaceae</taxon>
        <taxon>Rheinheimera</taxon>
    </lineage>
</organism>
<accession>A0A437QIC9</accession>
<evidence type="ECO:0000256" key="2">
    <source>
        <dbReference type="ARBA" id="ARBA00022617"/>
    </source>
</evidence>
<dbReference type="Gene3D" id="1.20.120.10">
    <property type="entry name" value="Cytochrome c/b562"/>
    <property type="match status" value="1"/>
</dbReference>
<dbReference type="AlphaFoldDB" id="A0A437QIC9"/>
<dbReference type="Proteomes" id="UP000283077">
    <property type="component" value="Unassembled WGS sequence"/>
</dbReference>
<keyword evidence="1" id="KW-0813">Transport</keyword>
<dbReference type="Pfam" id="PF01322">
    <property type="entry name" value="Cytochrom_C_2"/>
    <property type="match status" value="1"/>
</dbReference>
<keyword evidence="5 6" id="KW-0408">Iron</keyword>
<feature type="binding site" description="covalent" evidence="7">
    <location>
        <position position="144"/>
    </location>
    <ligand>
        <name>heme c</name>
        <dbReference type="ChEBI" id="CHEBI:61717"/>
    </ligand>
</feature>
<feature type="chain" id="PRO_5019260514" evidence="8">
    <location>
        <begin position="21"/>
        <end position="151"/>
    </location>
</feature>
<dbReference type="GO" id="GO:0009055">
    <property type="term" value="F:electron transfer activity"/>
    <property type="evidence" value="ECO:0007669"/>
    <property type="project" value="InterPro"/>
</dbReference>
<reference evidence="9 10" key="1">
    <citation type="submission" date="2019-01" db="EMBL/GenBank/DDBJ databases">
        <authorList>
            <person name="Chen W.-M."/>
        </authorList>
    </citation>
    <scope>NUCLEOTIDE SEQUENCE [LARGE SCALE GENOMIC DNA]</scope>
    <source>
        <strain evidence="9 10">KYPC3</strain>
    </source>
</reference>
<dbReference type="PIRSF" id="PIRSF000027">
    <property type="entry name" value="Cytc_c_prime"/>
    <property type="match status" value="1"/>
</dbReference>